<dbReference type="SUPFAM" id="SSF55729">
    <property type="entry name" value="Acyl-CoA N-acyltransferases (Nat)"/>
    <property type="match status" value="2"/>
</dbReference>
<feature type="region of interest" description="Disordered" evidence="3">
    <location>
        <begin position="83"/>
        <end position="102"/>
    </location>
</feature>
<evidence type="ECO:0000313" key="6">
    <source>
        <dbReference type="Proteomes" id="UP001597338"/>
    </source>
</evidence>
<dbReference type="Pfam" id="PF00583">
    <property type="entry name" value="Acetyltransf_1"/>
    <property type="match status" value="2"/>
</dbReference>
<evidence type="ECO:0000256" key="1">
    <source>
        <dbReference type="ARBA" id="ARBA00022679"/>
    </source>
</evidence>
<protein>
    <submittedName>
        <fullName evidence="5">GNAT family N-acetyltransferase</fullName>
        <ecNumber evidence="5">2.3.1.-</ecNumber>
    </submittedName>
</protein>
<name>A0ABW4V9U0_9MICO</name>
<dbReference type="RefSeq" id="WP_377198800.1">
    <property type="nucleotide sequence ID" value="NZ_JBHUHF010000001.1"/>
</dbReference>
<dbReference type="PROSITE" id="PS51186">
    <property type="entry name" value="GNAT"/>
    <property type="match status" value="2"/>
</dbReference>
<feature type="compositionally biased region" description="Pro residues" evidence="3">
    <location>
        <begin position="192"/>
        <end position="206"/>
    </location>
</feature>
<dbReference type="InterPro" id="IPR016181">
    <property type="entry name" value="Acyl_CoA_acyltransferase"/>
</dbReference>
<dbReference type="GO" id="GO:0016746">
    <property type="term" value="F:acyltransferase activity"/>
    <property type="evidence" value="ECO:0007669"/>
    <property type="project" value="UniProtKB-KW"/>
</dbReference>
<feature type="region of interest" description="Disordered" evidence="3">
    <location>
        <begin position="36"/>
        <end position="63"/>
    </location>
</feature>
<comment type="caution">
    <text evidence="5">The sequence shown here is derived from an EMBL/GenBank/DDBJ whole genome shotgun (WGS) entry which is preliminary data.</text>
</comment>
<dbReference type="EC" id="2.3.1.-" evidence="5"/>
<keyword evidence="6" id="KW-1185">Reference proteome</keyword>
<dbReference type="EMBL" id="JBHUHF010000001">
    <property type="protein sequence ID" value="MFD2027034.1"/>
    <property type="molecule type" value="Genomic_DNA"/>
</dbReference>
<dbReference type="Gene3D" id="3.40.630.30">
    <property type="match status" value="2"/>
</dbReference>
<keyword evidence="2 5" id="KW-0012">Acyltransferase</keyword>
<evidence type="ECO:0000256" key="3">
    <source>
        <dbReference type="SAM" id="MobiDB-lite"/>
    </source>
</evidence>
<organism evidence="5 6">
    <name type="scientific">Promicromonospora aerolata</name>
    <dbReference type="NCBI Taxonomy" id="195749"/>
    <lineage>
        <taxon>Bacteria</taxon>
        <taxon>Bacillati</taxon>
        <taxon>Actinomycetota</taxon>
        <taxon>Actinomycetes</taxon>
        <taxon>Micrococcales</taxon>
        <taxon>Promicromonosporaceae</taxon>
        <taxon>Promicromonospora</taxon>
    </lineage>
</organism>
<dbReference type="PANTHER" id="PTHR43877:SF2">
    <property type="entry name" value="AMINOALKYLPHOSPHONATE N-ACETYLTRANSFERASE-RELATED"/>
    <property type="match status" value="1"/>
</dbReference>
<dbReference type="InterPro" id="IPR000182">
    <property type="entry name" value="GNAT_dom"/>
</dbReference>
<accession>A0ABW4V9U0</accession>
<feature type="domain" description="N-acetyltransferase" evidence="4">
    <location>
        <begin position="22"/>
        <end position="183"/>
    </location>
</feature>
<sequence length="401" mass="42734">MTADVLADIAIETVGWDHGDAVRLRAEQQQEIDQRYAALAPSAGTGPGAEPRPPGPDPRDQVDPSNVFATLLLRVDGEPAGHAALRDLSGRGDYQGGRHPEGTAEVKRVYVAPGHRGRGLSRTLMSAVEDVARTAGVRHLILETGLMQPESLGLYLRMGYDPVESFGVFSDEPGSRCFGKWLAPEPGSAAPEPEPPAPEPPAPEPGPAAQSEAEAPEIRAVPWNDPGAAALRRAMWAFHQERYPELVRNVEDRGGHDVVDAERGRSALVTFLATVDGRPAGCATLIAAQVGPEHLAADPLQGVLGLPAIGASGDAPVPSGFEMRTVFVDPAVRRAGVATALVRQIEAEARRRGGRALYLGTGRRQPEALRLYVKLGYRPVLPFPPHDDPQDPLLLLLGKPL</sequence>
<feature type="region of interest" description="Disordered" evidence="3">
    <location>
        <begin position="179"/>
        <end position="221"/>
    </location>
</feature>
<gene>
    <name evidence="5" type="ORF">ACFSL2_16100</name>
</gene>
<evidence type="ECO:0000256" key="2">
    <source>
        <dbReference type="ARBA" id="ARBA00023315"/>
    </source>
</evidence>
<dbReference type="Proteomes" id="UP001597338">
    <property type="component" value="Unassembled WGS sequence"/>
</dbReference>
<dbReference type="InterPro" id="IPR050832">
    <property type="entry name" value="Bact_Acetyltransf"/>
</dbReference>
<evidence type="ECO:0000313" key="5">
    <source>
        <dbReference type="EMBL" id="MFD2027034.1"/>
    </source>
</evidence>
<keyword evidence="1 5" id="KW-0808">Transferase</keyword>
<reference evidence="6" key="1">
    <citation type="journal article" date="2019" name="Int. J. Syst. Evol. Microbiol.">
        <title>The Global Catalogue of Microorganisms (GCM) 10K type strain sequencing project: providing services to taxonomists for standard genome sequencing and annotation.</title>
        <authorList>
            <consortium name="The Broad Institute Genomics Platform"/>
            <consortium name="The Broad Institute Genome Sequencing Center for Infectious Disease"/>
            <person name="Wu L."/>
            <person name="Ma J."/>
        </authorList>
    </citation>
    <scope>NUCLEOTIDE SEQUENCE [LARGE SCALE GENOMIC DNA]</scope>
    <source>
        <strain evidence="6">CCM 7043</strain>
    </source>
</reference>
<evidence type="ECO:0000259" key="4">
    <source>
        <dbReference type="PROSITE" id="PS51186"/>
    </source>
</evidence>
<dbReference type="PANTHER" id="PTHR43877">
    <property type="entry name" value="AMINOALKYLPHOSPHONATE N-ACETYLTRANSFERASE-RELATED-RELATED"/>
    <property type="match status" value="1"/>
</dbReference>
<feature type="domain" description="N-acetyltransferase" evidence="4">
    <location>
        <begin position="216"/>
        <end position="401"/>
    </location>
</feature>
<proteinExistence type="predicted"/>
<dbReference type="CDD" id="cd04301">
    <property type="entry name" value="NAT_SF"/>
    <property type="match status" value="2"/>
</dbReference>